<keyword evidence="10" id="KW-0539">Nucleus</keyword>
<evidence type="ECO:0000256" key="8">
    <source>
        <dbReference type="ARBA" id="ARBA00022842"/>
    </source>
</evidence>
<keyword evidence="14" id="KW-1185">Reference proteome</keyword>
<dbReference type="GO" id="GO:0004518">
    <property type="term" value="F:nuclease activity"/>
    <property type="evidence" value="ECO:0007669"/>
    <property type="project" value="UniProtKB-KW"/>
</dbReference>
<dbReference type="PANTHER" id="PTHR15822:SF4">
    <property type="entry name" value="TYROSYL-DNA PHOSPHODIESTERASE 2"/>
    <property type="match status" value="1"/>
</dbReference>
<comment type="subcellular location">
    <subcellularLocation>
        <location evidence="3">Nucleus</location>
        <location evidence="3">PML body</location>
    </subcellularLocation>
</comment>
<evidence type="ECO:0000256" key="3">
    <source>
        <dbReference type="ARBA" id="ARBA00004322"/>
    </source>
</evidence>
<keyword evidence="9" id="KW-0234">DNA repair</keyword>
<accession>A0A1M2VVC0</accession>
<organism evidence="13 14">
    <name type="scientific">Trametes pubescens</name>
    <name type="common">White-rot fungus</name>
    <dbReference type="NCBI Taxonomy" id="154538"/>
    <lineage>
        <taxon>Eukaryota</taxon>
        <taxon>Fungi</taxon>
        <taxon>Dikarya</taxon>
        <taxon>Basidiomycota</taxon>
        <taxon>Agaricomycotina</taxon>
        <taxon>Agaricomycetes</taxon>
        <taxon>Polyporales</taxon>
        <taxon>Polyporaceae</taxon>
        <taxon>Trametes</taxon>
    </lineage>
</organism>
<name>A0A1M2VVC0_TRAPU</name>
<comment type="caution">
    <text evidence="13">The sequence shown here is derived from an EMBL/GenBank/DDBJ whole genome shotgun (WGS) entry which is preliminary data.</text>
</comment>
<evidence type="ECO:0000256" key="1">
    <source>
        <dbReference type="ARBA" id="ARBA00001936"/>
    </source>
</evidence>
<evidence type="ECO:0000256" key="11">
    <source>
        <dbReference type="SAM" id="MobiDB-lite"/>
    </source>
</evidence>
<dbReference type="GO" id="GO:0046872">
    <property type="term" value="F:metal ion binding"/>
    <property type="evidence" value="ECO:0007669"/>
    <property type="project" value="UniProtKB-KW"/>
</dbReference>
<keyword evidence="8" id="KW-0460">Magnesium</keyword>
<evidence type="ECO:0000256" key="2">
    <source>
        <dbReference type="ARBA" id="ARBA00001946"/>
    </source>
</evidence>
<evidence type="ECO:0000256" key="10">
    <source>
        <dbReference type="ARBA" id="ARBA00023242"/>
    </source>
</evidence>
<comment type="cofactor">
    <cofactor evidence="2">
        <name>Mg(2+)</name>
        <dbReference type="ChEBI" id="CHEBI:18420"/>
    </cofactor>
</comment>
<dbReference type="GO" id="GO:0003697">
    <property type="term" value="F:single-stranded DNA binding"/>
    <property type="evidence" value="ECO:0007669"/>
    <property type="project" value="TreeGrafter"/>
</dbReference>
<comment type="cofactor">
    <cofactor evidence="1">
        <name>Mn(2+)</name>
        <dbReference type="ChEBI" id="CHEBI:29035"/>
    </cofactor>
</comment>
<evidence type="ECO:0000256" key="7">
    <source>
        <dbReference type="ARBA" id="ARBA00022801"/>
    </source>
</evidence>
<dbReference type="InterPro" id="IPR036691">
    <property type="entry name" value="Endo/exonu/phosph_ase_sf"/>
</dbReference>
<protein>
    <recommendedName>
        <fullName evidence="12">Endonuclease/exonuclease/phosphatase domain-containing protein</fullName>
    </recommendedName>
</protein>
<dbReference type="EMBL" id="MNAD01000635">
    <property type="protein sequence ID" value="OJT11482.1"/>
    <property type="molecule type" value="Genomic_DNA"/>
</dbReference>
<feature type="domain" description="Endonuclease/exonuclease/phosphatase" evidence="12">
    <location>
        <begin position="109"/>
        <end position="337"/>
    </location>
</feature>
<keyword evidence="7" id="KW-0378">Hydrolase</keyword>
<keyword evidence="4" id="KW-0540">Nuclease</keyword>
<evidence type="ECO:0000256" key="9">
    <source>
        <dbReference type="ARBA" id="ARBA00023204"/>
    </source>
</evidence>
<evidence type="ECO:0000256" key="5">
    <source>
        <dbReference type="ARBA" id="ARBA00022723"/>
    </source>
</evidence>
<evidence type="ECO:0000259" key="12">
    <source>
        <dbReference type="Pfam" id="PF03372"/>
    </source>
</evidence>
<dbReference type="CDD" id="cd09080">
    <property type="entry name" value="TDP2"/>
    <property type="match status" value="1"/>
</dbReference>
<keyword evidence="5" id="KW-0479">Metal-binding</keyword>
<evidence type="ECO:0000256" key="6">
    <source>
        <dbReference type="ARBA" id="ARBA00022763"/>
    </source>
</evidence>
<dbReference type="PANTHER" id="PTHR15822">
    <property type="entry name" value="TRAF AND TNF RECEPTOR-ASSOCIATED PROTEIN"/>
    <property type="match status" value="1"/>
</dbReference>
<evidence type="ECO:0000313" key="13">
    <source>
        <dbReference type="EMBL" id="OJT11482.1"/>
    </source>
</evidence>
<dbReference type="OrthoDB" id="9975959at2759"/>
<evidence type="ECO:0000313" key="14">
    <source>
        <dbReference type="Proteomes" id="UP000184267"/>
    </source>
</evidence>
<sequence length="353" mass="38836">MSKISAAAKRANQGDALDKPDGSGLAQLFSKSGPSSPTLSDTPPSPSSHSSSSSMNTDPSSDIKLPPSYCSDDGDIFQHCRPKGFSTRKAKWMSKYRCDKSLPSELRLITWNVDFSTPNCEARILRILSYIQSSVLASPPEPCCILLQELDAKSLRVLLASEWVRKHFVIAPDSPELWATFYGNATLVSRSIPLHHVVRSMLFWNTNMGRQALFVDIPLRSTATGDTRVVRVANTHLESLVVGTKARPAQLKAIAEMLRSDEVDGGVVGGDMNMIGDTRDQNIHVDAGLEDACLFPDQAASHTWGYQPPCQYPPRRLDRVFFTGKGLLVDSVEVIADQSLRFYFYISPSSVDI</sequence>
<gene>
    <name evidence="13" type="ORF">TRAPUB_12034</name>
</gene>
<dbReference type="InterPro" id="IPR051547">
    <property type="entry name" value="TDP2-like"/>
</dbReference>
<proteinExistence type="predicted"/>
<dbReference type="SUPFAM" id="SSF56219">
    <property type="entry name" value="DNase I-like"/>
    <property type="match status" value="1"/>
</dbReference>
<dbReference type="Gene3D" id="3.60.10.10">
    <property type="entry name" value="Endonuclease/exonuclease/phosphatase"/>
    <property type="match status" value="1"/>
</dbReference>
<dbReference type="OMA" id="PEPCCIL"/>
<feature type="compositionally biased region" description="Low complexity" evidence="11">
    <location>
        <begin position="32"/>
        <end position="62"/>
    </location>
</feature>
<dbReference type="GO" id="GO:0070260">
    <property type="term" value="F:5'-tyrosyl-DNA phosphodiesterase activity"/>
    <property type="evidence" value="ECO:0007669"/>
    <property type="project" value="TreeGrafter"/>
</dbReference>
<evidence type="ECO:0000256" key="4">
    <source>
        <dbReference type="ARBA" id="ARBA00022722"/>
    </source>
</evidence>
<dbReference type="InterPro" id="IPR005135">
    <property type="entry name" value="Endo/exonuclease/phosphatase"/>
</dbReference>
<reference evidence="13 14" key="1">
    <citation type="submission" date="2016-10" db="EMBL/GenBank/DDBJ databases">
        <title>Genome sequence of the basidiomycete white-rot fungus Trametes pubescens.</title>
        <authorList>
            <person name="Makela M.R."/>
            <person name="Granchi Z."/>
            <person name="Peng M."/>
            <person name="De Vries R.P."/>
            <person name="Grigoriev I."/>
            <person name="Riley R."/>
            <person name="Hilden K."/>
        </authorList>
    </citation>
    <scope>NUCLEOTIDE SEQUENCE [LARGE SCALE GENOMIC DNA]</scope>
    <source>
        <strain evidence="13 14">FBCC735</strain>
    </source>
</reference>
<dbReference type="AlphaFoldDB" id="A0A1M2VVC0"/>
<dbReference type="Proteomes" id="UP000184267">
    <property type="component" value="Unassembled WGS sequence"/>
</dbReference>
<feature type="region of interest" description="Disordered" evidence="11">
    <location>
        <begin position="1"/>
        <end position="64"/>
    </location>
</feature>
<dbReference type="GO" id="GO:0005737">
    <property type="term" value="C:cytoplasm"/>
    <property type="evidence" value="ECO:0007669"/>
    <property type="project" value="TreeGrafter"/>
</dbReference>
<dbReference type="Pfam" id="PF03372">
    <property type="entry name" value="Exo_endo_phos"/>
    <property type="match status" value="1"/>
</dbReference>
<keyword evidence="6" id="KW-0227">DNA damage</keyword>
<dbReference type="GO" id="GO:0006302">
    <property type="term" value="P:double-strand break repair"/>
    <property type="evidence" value="ECO:0007669"/>
    <property type="project" value="TreeGrafter"/>
</dbReference>